<evidence type="ECO:0000256" key="4">
    <source>
        <dbReference type="ARBA" id="ARBA00022801"/>
    </source>
</evidence>
<evidence type="ECO:0000256" key="5">
    <source>
        <dbReference type="ARBA" id="ARBA00023124"/>
    </source>
</evidence>
<dbReference type="Gene3D" id="3.90.1680.10">
    <property type="entry name" value="SOS response associated peptidase-like"/>
    <property type="match status" value="1"/>
</dbReference>
<evidence type="ECO:0000256" key="2">
    <source>
        <dbReference type="ARBA" id="ARBA00022670"/>
    </source>
</evidence>
<dbReference type="EMBL" id="BSNS01000004">
    <property type="protein sequence ID" value="GLQ53630.1"/>
    <property type="molecule type" value="Genomic_DNA"/>
</dbReference>
<evidence type="ECO:0000256" key="7">
    <source>
        <dbReference type="ARBA" id="ARBA00023239"/>
    </source>
</evidence>
<reference evidence="10" key="1">
    <citation type="journal article" date="2019" name="Int. J. Syst. Evol. Microbiol.">
        <title>The Global Catalogue of Microorganisms (GCM) 10K type strain sequencing project: providing services to taxonomists for standard genome sequencing and annotation.</title>
        <authorList>
            <consortium name="The Broad Institute Genomics Platform"/>
            <consortium name="The Broad Institute Genome Sequencing Center for Infectious Disease"/>
            <person name="Wu L."/>
            <person name="Ma J."/>
        </authorList>
    </citation>
    <scope>NUCLEOTIDE SEQUENCE [LARGE SCALE GENOMIC DNA]</scope>
    <source>
        <strain evidence="10">NBRC 112416</strain>
    </source>
</reference>
<accession>A0ABQ5W0N6</accession>
<dbReference type="InterPro" id="IPR036590">
    <property type="entry name" value="SRAP-like"/>
</dbReference>
<dbReference type="RefSeq" id="WP_284339078.1">
    <property type="nucleotide sequence ID" value="NZ_BSNS01000004.1"/>
</dbReference>
<dbReference type="PANTHER" id="PTHR13604">
    <property type="entry name" value="DC12-RELATED"/>
    <property type="match status" value="1"/>
</dbReference>
<keyword evidence="4 8" id="KW-0378">Hydrolase</keyword>
<keyword evidence="10" id="KW-1185">Reference proteome</keyword>
<dbReference type="Pfam" id="PF02586">
    <property type="entry name" value="SRAP"/>
    <property type="match status" value="1"/>
</dbReference>
<evidence type="ECO:0000313" key="9">
    <source>
        <dbReference type="EMBL" id="GLQ53630.1"/>
    </source>
</evidence>
<comment type="similarity">
    <text evidence="1 8">Belongs to the SOS response-associated peptidase family.</text>
</comment>
<dbReference type="SUPFAM" id="SSF143081">
    <property type="entry name" value="BB1717-like"/>
    <property type="match status" value="1"/>
</dbReference>
<dbReference type="InterPro" id="IPR003738">
    <property type="entry name" value="SRAP"/>
</dbReference>
<gene>
    <name evidence="9" type="ORF">GCM10010862_08890</name>
</gene>
<proteinExistence type="inferred from homology"/>
<organism evidence="9 10">
    <name type="scientific">Devosia nitrariae</name>
    <dbReference type="NCBI Taxonomy" id="2071872"/>
    <lineage>
        <taxon>Bacteria</taxon>
        <taxon>Pseudomonadati</taxon>
        <taxon>Pseudomonadota</taxon>
        <taxon>Alphaproteobacteria</taxon>
        <taxon>Hyphomicrobiales</taxon>
        <taxon>Devosiaceae</taxon>
        <taxon>Devosia</taxon>
    </lineage>
</organism>
<keyword evidence="7" id="KW-0456">Lyase</keyword>
<dbReference type="EC" id="3.4.-.-" evidence="8"/>
<keyword evidence="3" id="KW-0227">DNA damage</keyword>
<evidence type="ECO:0000256" key="8">
    <source>
        <dbReference type="RuleBase" id="RU364100"/>
    </source>
</evidence>
<comment type="caution">
    <text evidence="9">The sequence shown here is derived from an EMBL/GenBank/DDBJ whole genome shotgun (WGS) entry which is preliminary data.</text>
</comment>
<keyword evidence="2 8" id="KW-0645">Protease</keyword>
<name>A0ABQ5W0N6_9HYPH</name>
<keyword evidence="6" id="KW-0238">DNA-binding</keyword>
<sequence>MCGRFTHKMSWSELVRLYQLSLDLNPPRNTEARYNICPTDQILYCRLKDGQRVVREASWWLVPPWAKERPKYAMINARVEEVATKPSWKDSFAARRCLIPADGYYEWTIADDKGKDPWYFHIPDGSPFSFAGIYAYNHKLNVTTCAIITSPPVPPVEMIHDRMPVALAEEAYDAWLDPKSDVETALDIVRERHINGQMTVHRVDRQVNSNKWQGGPETIAPIDL</sequence>
<dbReference type="Proteomes" id="UP001156691">
    <property type="component" value="Unassembled WGS sequence"/>
</dbReference>
<protein>
    <recommendedName>
        <fullName evidence="8">Abasic site processing protein</fullName>
        <ecNumber evidence="8">3.4.-.-</ecNumber>
    </recommendedName>
</protein>
<evidence type="ECO:0000256" key="1">
    <source>
        <dbReference type="ARBA" id="ARBA00008136"/>
    </source>
</evidence>
<keyword evidence="5" id="KW-0190">Covalent protein-DNA linkage</keyword>
<dbReference type="PANTHER" id="PTHR13604:SF0">
    <property type="entry name" value="ABASIC SITE PROCESSING PROTEIN HMCES"/>
    <property type="match status" value="1"/>
</dbReference>
<evidence type="ECO:0000256" key="3">
    <source>
        <dbReference type="ARBA" id="ARBA00022763"/>
    </source>
</evidence>
<evidence type="ECO:0000256" key="6">
    <source>
        <dbReference type="ARBA" id="ARBA00023125"/>
    </source>
</evidence>
<evidence type="ECO:0000313" key="10">
    <source>
        <dbReference type="Proteomes" id="UP001156691"/>
    </source>
</evidence>